<dbReference type="EMBL" id="BART01026752">
    <property type="protein sequence ID" value="GAH00669.1"/>
    <property type="molecule type" value="Genomic_DNA"/>
</dbReference>
<organism evidence="1">
    <name type="scientific">marine sediment metagenome</name>
    <dbReference type="NCBI Taxonomy" id="412755"/>
    <lineage>
        <taxon>unclassified sequences</taxon>
        <taxon>metagenomes</taxon>
        <taxon>ecological metagenomes</taxon>
    </lineage>
</organism>
<accession>X1D6E8</accession>
<protein>
    <submittedName>
        <fullName evidence="1">Uncharacterized protein</fullName>
    </submittedName>
</protein>
<evidence type="ECO:0000313" key="1">
    <source>
        <dbReference type="EMBL" id="GAH00669.1"/>
    </source>
</evidence>
<name>X1D6E8_9ZZZZ</name>
<comment type="caution">
    <text evidence="1">The sequence shown here is derived from an EMBL/GenBank/DDBJ whole genome shotgun (WGS) entry which is preliminary data.</text>
</comment>
<proteinExistence type="predicted"/>
<gene>
    <name evidence="1" type="ORF">S01H4_47614</name>
</gene>
<reference evidence="1" key="1">
    <citation type="journal article" date="2014" name="Front. Microbiol.">
        <title>High frequency of phylogenetically diverse reductive dehalogenase-homologous genes in deep subseafloor sedimentary metagenomes.</title>
        <authorList>
            <person name="Kawai M."/>
            <person name="Futagami T."/>
            <person name="Toyoda A."/>
            <person name="Takaki Y."/>
            <person name="Nishi S."/>
            <person name="Hori S."/>
            <person name="Arai W."/>
            <person name="Tsubouchi T."/>
            <person name="Morono Y."/>
            <person name="Uchiyama I."/>
            <person name="Ito T."/>
            <person name="Fujiyama A."/>
            <person name="Inagaki F."/>
            <person name="Takami H."/>
        </authorList>
    </citation>
    <scope>NUCLEOTIDE SEQUENCE</scope>
    <source>
        <strain evidence="1">Expedition CK06-06</strain>
    </source>
</reference>
<feature type="non-terminal residue" evidence="1">
    <location>
        <position position="122"/>
    </location>
</feature>
<sequence length="122" mass="13551">MATPAVEELVDEGIGPVDGLVDEGVAPKTEVQPITSLEAWDEFAKQWDIAIDNNISLNDVGKFWPVLKNDTPVIKEPRIGFVETLKKTNVLAKLPFVGSVYKADNIINIIRATRRFNDPSLY</sequence>
<dbReference type="AlphaFoldDB" id="X1D6E8"/>